<comment type="caution">
    <text evidence="1">The sequence shown here is derived from an EMBL/GenBank/DDBJ whole genome shotgun (WGS) entry which is preliminary data.</text>
</comment>
<organism evidence="1 2">
    <name type="scientific">Paenibacillus lemnae</name>
    <dbReference type="NCBI Taxonomy" id="1330551"/>
    <lineage>
        <taxon>Bacteria</taxon>
        <taxon>Bacillati</taxon>
        <taxon>Bacillota</taxon>
        <taxon>Bacilli</taxon>
        <taxon>Bacillales</taxon>
        <taxon>Paenibacillaceae</taxon>
        <taxon>Paenibacillus</taxon>
    </lineage>
</organism>
<name>A0A848MC25_PAELE</name>
<dbReference type="PANTHER" id="PTHR37826:SF3">
    <property type="entry name" value="J DOMAIN-CONTAINING PROTEIN"/>
    <property type="match status" value="1"/>
</dbReference>
<proteinExistence type="predicted"/>
<evidence type="ECO:0000313" key="2">
    <source>
        <dbReference type="Proteomes" id="UP000565468"/>
    </source>
</evidence>
<sequence>MPVIEYKCPNCGSSMNFDSTSGMLSCPSCGRQDNIETIQDPLTQQVFTEDEAKEYQCTSCGAVLITDSQTSATNCSFCGSAVVLGDRISGKLAPAQVIPFAISKQEAETAFQKWCRKGLLTPRGFMTADRIKSITGMYVPFWLYDLHNRVEVHARATKVRTYTRGDYRYTETQHYDVYRKIRLNYVKLPVDAAKKMDDELMDKLEPFPYEELKGFKTPYLAGYIAEKYSYDERELLPRAKDKISGYIDSYIASTVSGYTSVSYSGKQIDTTMKQADYVLLPVWMVYYDFKDKEHTFAMNGQTGKVVGKPPISKAKVAAWFTGIAGVSFFSLKLVSWSMGGGFW</sequence>
<gene>
    <name evidence="1" type="ORF">HII30_17650</name>
</gene>
<reference evidence="1 2" key="1">
    <citation type="submission" date="2020-04" db="EMBL/GenBank/DDBJ databases">
        <title>Paenibacillus algicola sp. nov., a novel marine bacterium producing alginate lyase.</title>
        <authorList>
            <person name="Huang H."/>
        </authorList>
    </citation>
    <scope>NUCLEOTIDE SEQUENCE [LARGE SCALE GENOMIC DNA]</scope>
    <source>
        <strain evidence="1 2">L7-75</strain>
    </source>
</reference>
<dbReference type="Gene3D" id="2.20.28.30">
    <property type="entry name" value="RNA polymerase ii, chain L"/>
    <property type="match status" value="2"/>
</dbReference>
<dbReference type="RefSeq" id="WP_169506369.1">
    <property type="nucleotide sequence ID" value="NZ_JABBPN010000020.1"/>
</dbReference>
<dbReference type="PANTHER" id="PTHR37826">
    <property type="entry name" value="FLOTILLIN BAND_7_5 DOMAIN PROTEIN"/>
    <property type="match status" value="1"/>
</dbReference>
<keyword evidence="2" id="KW-1185">Reference proteome</keyword>
<accession>A0A848MC25</accession>
<evidence type="ECO:0000313" key="1">
    <source>
        <dbReference type="EMBL" id="NMO97593.1"/>
    </source>
</evidence>
<dbReference type="AlphaFoldDB" id="A0A848MC25"/>
<dbReference type="EMBL" id="JABBPN010000020">
    <property type="protein sequence ID" value="NMO97593.1"/>
    <property type="molecule type" value="Genomic_DNA"/>
</dbReference>
<dbReference type="Proteomes" id="UP000565468">
    <property type="component" value="Unassembled WGS sequence"/>
</dbReference>
<protein>
    <submittedName>
        <fullName evidence="1">TFIIB-type zinc ribbon-containing protein</fullName>
    </submittedName>
</protein>